<evidence type="ECO:0000313" key="2">
    <source>
        <dbReference type="EMBL" id="MCY1004018.1"/>
    </source>
</evidence>
<gene>
    <name evidence="2" type="ORF">OV079_00225</name>
    <name evidence="3" type="ORF">OV079_23875</name>
</gene>
<comment type="caution">
    <text evidence="3">The sequence shown here is derived from an EMBL/GenBank/DDBJ whole genome shotgun (WGS) entry which is preliminary data.</text>
</comment>
<keyword evidence="4" id="KW-1185">Reference proteome</keyword>
<protein>
    <submittedName>
        <fullName evidence="3">Uncharacterized protein</fullName>
    </submittedName>
</protein>
<dbReference type="RefSeq" id="WP_267765540.1">
    <property type="nucleotide sequence ID" value="NZ_JAPNKE010000001.1"/>
</dbReference>
<dbReference type="AlphaFoldDB" id="A0A9X3ER00"/>
<reference evidence="3" key="1">
    <citation type="submission" date="2022-11" db="EMBL/GenBank/DDBJ databases">
        <title>Minimal conservation of predation-associated metabolite biosynthetic gene clusters underscores biosynthetic potential of Myxococcota including descriptions for ten novel species: Archangium lansinium sp. nov., Myxococcus landrumus sp. nov., Nannocystis bai.</title>
        <authorList>
            <person name="Ahearne A."/>
            <person name="Stevens C."/>
            <person name="Phillips K."/>
        </authorList>
    </citation>
    <scope>NUCLEOTIDE SEQUENCE</scope>
    <source>
        <strain evidence="3">Na p29</strain>
    </source>
</reference>
<evidence type="ECO:0000313" key="4">
    <source>
        <dbReference type="Proteomes" id="UP001150924"/>
    </source>
</evidence>
<feature type="compositionally biased region" description="Acidic residues" evidence="1">
    <location>
        <begin position="77"/>
        <end position="114"/>
    </location>
</feature>
<sequence length="167" mass="18462">MSIVSLRYRHRGHEIDLSLPDAGVWEAQCEVELGGSCETAHGEGDGPGEAIEDCVRAAERLLAAESRSDSFRVLEPVEFDDDDEPDYMADDGYGDDGYGDDEVEDDEDEDDEQDEVKQVRSLEARLTAYADKLEQQKREVPSLIESLRGTAERLRVVALPLQEASGG</sequence>
<dbReference type="EMBL" id="JAPNKE010000001">
    <property type="protein sequence ID" value="MCY1004018.1"/>
    <property type="molecule type" value="Genomic_DNA"/>
</dbReference>
<accession>A0A9X3ER00</accession>
<feature type="region of interest" description="Disordered" evidence="1">
    <location>
        <begin position="73"/>
        <end position="117"/>
    </location>
</feature>
<dbReference type="Proteomes" id="UP001150924">
    <property type="component" value="Unassembled WGS sequence"/>
</dbReference>
<evidence type="ECO:0000313" key="3">
    <source>
        <dbReference type="EMBL" id="MCY1008542.1"/>
    </source>
</evidence>
<dbReference type="EMBL" id="JAPNKE010000002">
    <property type="protein sequence ID" value="MCY1008542.1"/>
    <property type="molecule type" value="Genomic_DNA"/>
</dbReference>
<organism evidence="3 4">
    <name type="scientific">Nannocystis pusilla</name>
    <dbReference type="NCBI Taxonomy" id="889268"/>
    <lineage>
        <taxon>Bacteria</taxon>
        <taxon>Pseudomonadati</taxon>
        <taxon>Myxococcota</taxon>
        <taxon>Polyangia</taxon>
        <taxon>Nannocystales</taxon>
        <taxon>Nannocystaceae</taxon>
        <taxon>Nannocystis</taxon>
    </lineage>
</organism>
<name>A0A9X3ER00_9BACT</name>
<evidence type="ECO:0000256" key="1">
    <source>
        <dbReference type="SAM" id="MobiDB-lite"/>
    </source>
</evidence>
<proteinExistence type="predicted"/>